<organism evidence="1 2">
    <name type="scientific">Mucilaginibacter ginsenosidivorans</name>
    <dbReference type="NCBI Taxonomy" id="398053"/>
    <lineage>
        <taxon>Bacteria</taxon>
        <taxon>Pseudomonadati</taxon>
        <taxon>Bacteroidota</taxon>
        <taxon>Sphingobacteriia</taxon>
        <taxon>Sphingobacteriales</taxon>
        <taxon>Sphingobacteriaceae</taxon>
        <taxon>Mucilaginibacter</taxon>
    </lineage>
</organism>
<name>A0A5B8UQV4_9SPHI</name>
<protein>
    <submittedName>
        <fullName evidence="1">Uncharacterized protein</fullName>
    </submittedName>
</protein>
<accession>A0A5B8UQV4</accession>
<proteinExistence type="predicted"/>
<gene>
    <name evidence="1" type="ORF">FRZ54_02375</name>
</gene>
<dbReference type="Proteomes" id="UP000321479">
    <property type="component" value="Chromosome"/>
</dbReference>
<sequence>MNTPAILQLYHTTQIISEEIIASIQNDKNLRIEMVNFFAYQGKDREFAYALLDKFIAMRKQAILDMMPFEDLMFACYVLGLHKEVEDSAKIWEAKYVDFDTYCGLDVQLVAFAGKQKTLDFLRLNGFIKAYDCLIYCITDDDFDPRLEDYFNLQHLPWYI</sequence>
<reference evidence="1 2" key="1">
    <citation type="journal article" date="2017" name="Curr. Microbiol.">
        <title>Mucilaginibacter ginsenosidivorans sp. nov., Isolated from Soil of Ginseng Field.</title>
        <authorList>
            <person name="Kim M.M."/>
            <person name="Siddiqi M.Z."/>
            <person name="Im W.T."/>
        </authorList>
    </citation>
    <scope>NUCLEOTIDE SEQUENCE [LARGE SCALE GENOMIC DNA]</scope>
    <source>
        <strain evidence="1 2">Gsoil 3017</strain>
    </source>
</reference>
<evidence type="ECO:0000313" key="1">
    <source>
        <dbReference type="EMBL" id="QEC61477.1"/>
    </source>
</evidence>
<dbReference type="KEGG" id="mgin:FRZ54_02375"/>
<dbReference type="AlphaFoldDB" id="A0A5B8UQV4"/>
<dbReference type="EMBL" id="CP042436">
    <property type="protein sequence ID" value="QEC61477.1"/>
    <property type="molecule type" value="Genomic_DNA"/>
</dbReference>
<dbReference type="OrthoDB" id="2652375at2"/>
<evidence type="ECO:0000313" key="2">
    <source>
        <dbReference type="Proteomes" id="UP000321479"/>
    </source>
</evidence>
<dbReference type="RefSeq" id="WP_147030054.1">
    <property type="nucleotide sequence ID" value="NZ_CP042436.1"/>
</dbReference>
<keyword evidence="2" id="KW-1185">Reference proteome</keyword>